<keyword evidence="5" id="KW-0378">Hydrolase</keyword>
<comment type="similarity">
    <text evidence="1">Belongs to the GTP cyclohydrolase I type 2/NIF3 family.</text>
</comment>
<dbReference type="InterPro" id="IPR036069">
    <property type="entry name" value="DUF34/NIF3_sf"/>
</dbReference>
<gene>
    <name evidence="5" type="ORF">KGMB01110_02940</name>
</gene>
<keyword evidence="3 4" id="KW-0479">Metal-binding</keyword>
<organism evidence="5 6">
    <name type="scientific">Mediterraneibacter butyricigenes</name>
    <dbReference type="NCBI Taxonomy" id="2316025"/>
    <lineage>
        <taxon>Bacteria</taxon>
        <taxon>Bacillati</taxon>
        <taxon>Bacillota</taxon>
        <taxon>Clostridia</taxon>
        <taxon>Lachnospirales</taxon>
        <taxon>Lachnospiraceae</taxon>
        <taxon>Mediterraneibacter</taxon>
    </lineage>
</organism>
<evidence type="ECO:0000256" key="3">
    <source>
        <dbReference type="ARBA" id="ARBA00022723"/>
    </source>
</evidence>
<proteinExistence type="inferred from homology"/>
<feature type="binding site" evidence="4">
    <location>
        <position position="103"/>
    </location>
    <ligand>
        <name>a divalent metal cation</name>
        <dbReference type="ChEBI" id="CHEBI:60240"/>
        <label>1</label>
    </ligand>
</feature>
<keyword evidence="6" id="KW-1185">Reference proteome</keyword>
<reference evidence="6" key="1">
    <citation type="submission" date="2018-09" db="EMBL/GenBank/DDBJ databases">
        <title>Draft Genome Sequence of Mediterraneibacter sp. KCTC 15684.</title>
        <authorList>
            <person name="Kim J.S."/>
            <person name="Han K.I."/>
            <person name="Suh M.K."/>
            <person name="Lee K.C."/>
            <person name="Eom M.K."/>
            <person name="Lee J.H."/>
            <person name="Park S.H."/>
            <person name="Kang S.W."/>
            <person name="Park J.E."/>
            <person name="Oh B.S."/>
            <person name="Yu S.Y."/>
            <person name="Choi S.H."/>
            <person name="Lee D.H."/>
            <person name="Yoon H."/>
            <person name="Kim B."/>
            <person name="Yang S.J."/>
            <person name="Lee J.S."/>
        </authorList>
    </citation>
    <scope>NUCLEOTIDE SEQUENCE [LARGE SCALE GENOMIC DNA]</scope>
    <source>
        <strain evidence="6">KCTC 15684</strain>
    </source>
</reference>
<dbReference type="FunFam" id="3.40.1390.30:FF:000001">
    <property type="entry name" value="GTP cyclohydrolase 1 type 2"/>
    <property type="match status" value="1"/>
</dbReference>
<accession>A0A391P527</accession>
<dbReference type="RefSeq" id="WP_117601993.1">
    <property type="nucleotide sequence ID" value="NZ_BHGK01000001.1"/>
</dbReference>
<evidence type="ECO:0000256" key="4">
    <source>
        <dbReference type="PIRSR" id="PIRSR602678-1"/>
    </source>
</evidence>
<dbReference type="GO" id="GO:0046872">
    <property type="term" value="F:metal ion binding"/>
    <property type="evidence" value="ECO:0007669"/>
    <property type="project" value="UniProtKB-KW"/>
</dbReference>
<dbReference type="SUPFAM" id="SSF102705">
    <property type="entry name" value="NIF3 (NGG1p interacting factor 3)-like"/>
    <property type="match status" value="1"/>
</dbReference>
<dbReference type="PANTHER" id="PTHR13799:SF14">
    <property type="entry name" value="GTP CYCLOHYDROLASE 1 TYPE 2 HOMOLOG"/>
    <property type="match status" value="1"/>
</dbReference>
<feature type="binding site" evidence="4">
    <location>
        <position position="65"/>
    </location>
    <ligand>
        <name>a divalent metal cation</name>
        <dbReference type="ChEBI" id="CHEBI:60240"/>
        <label>1</label>
    </ligand>
</feature>
<dbReference type="InterPro" id="IPR002678">
    <property type="entry name" value="DUF34/NIF3"/>
</dbReference>
<feature type="binding site" evidence="4">
    <location>
        <position position="224"/>
    </location>
    <ligand>
        <name>a divalent metal cation</name>
        <dbReference type="ChEBI" id="CHEBI:60240"/>
        <label>1</label>
    </ligand>
</feature>
<dbReference type="PANTHER" id="PTHR13799">
    <property type="entry name" value="NGG1 INTERACTING FACTOR 3"/>
    <property type="match status" value="1"/>
</dbReference>
<dbReference type="GO" id="GO:0005737">
    <property type="term" value="C:cytoplasm"/>
    <property type="evidence" value="ECO:0007669"/>
    <property type="project" value="TreeGrafter"/>
</dbReference>
<dbReference type="NCBIfam" id="TIGR00486">
    <property type="entry name" value="YbgI_SA1388"/>
    <property type="match status" value="1"/>
</dbReference>
<dbReference type="Gene3D" id="3.40.1390.30">
    <property type="entry name" value="NIF3 (NGG1p interacting factor 3)-like"/>
    <property type="match status" value="2"/>
</dbReference>
<name>A0A391P527_9FIRM</name>
<protein>
    <recommendedName>
        <fullName evidence="2">GTP cyclohydrolase 1 type 2 homolog</fullName>
    </recommendedName>
</protein>
<dbReference type="EMBL" id="BHGK01000001">
    <property type="protein sequence ID" value="GCA65858.1"/>
    <property type="molecule type" value="Genomic_DNA"/>
</dbReference>
<dbReference type="Proteomes" id="UP000265643">
    <property type="component" value="Unassembled WGS sequence"/>
</dbReference>
<evidence type="ECO:0000256" key="1">
    <source>
        <dbReference type="ARBA" id="ARBA00006964"/>
    </source>
</evidence>
<feature type="binding site" evidence="4">
    <location>
        <position position="228"/>
    </location>
    <ligand>
        <name>a divalent metal cation</name>
        <dbReference type="ChEBI" id="CHEBI:60240"/>
        <label>1</label>
    </ligand>
</feature>
<evidence type="ECO:0000313" key="6">
    <source>
        <dbReference type="Proteomes" id="UP000265643"/>
    </source>
</evidence>
<comment type="caution">
    <text evidence="5">The sequence shown here is derived from an EMBL/GenBank/DDBJ whole genome shotgun (WGS) entry which is preliminary data.</text>
</comment>
<dbReference type="Pfam" id="PF01784">
    <property type="entry name" value="DUF34_NIF3"/>
    <property type="match status" value="1"/>
</dbReference>
<evidence type="ECO:0000313" key="5">
    <source>
        <dbReference type="EMBL" id="GCA65858.1"/>
    </source>
</evidence>
<dbReference type="AlphaFoldDB" id="A0A391P527"/>
<dbReference type="GO" id="GO:0016787">
    <property type="term" value="F:hydrolase activity"/>
    <property type="evidence" value="ECO:0007669"/>
    <property type="project" value="UniProtKB-KW"/>
</dbReference>
<evidence type="ECO:0000256" key="2">
    <source>
        <dbReference type="ARBA" id="ARBA00022112"/>
    </source>
</evidence>
<feature type="binding site" evidence="4">
    <location>
        <position position="64"/>
    </location>
    <ligand>
        <name>a divalent metal cation</name>
        <dbReference type="ChEBI" id="CHEBI:60240"/>
        <label>2</label>
    </ligand>
</feature>
<sequence length="260" mass="29088">MEWDQLTGQLEMLCPKQAALDFDNVGLLVGRKDKEIEKVYLAVDALDEVIEDAIHWGADLLLTHHPLIFSGMKSVTDQDFIGRRVVKLLQNDLNYYAMHTNYDVKRMADLAAEKLNLKDPQVLEVTAVVEEREEGIGKIGNLETAKSLRECTQLVKEGFGLPDARVFGDLEMKITRAAICPGSGKSVIDEAIAKKAQVLITGDIGHHEGIDAVARDLAIIDAGHYGTEYMFMEDMKKYFQEQLPEIQVKCAQVCHPFQTI</sequence>